<evidence type="ECO:0000313" key="1">
    <source>
        <dbReference type="EnsemblMetazoa" id="MESCA010308-PA"/>
    </source>
</evidence>
<name>T1H274_MEGSC</name>
<dbReference type="HOGENOM" id="CLU_2266793_0_0_1"/>
<organism evidence="1 2">
    <name type="scientific">Megaselia scalaris</name>
    <name type="common">Humpbacked fly</name>
    <name type="synonym">Phora scalaris</name>
    <dbReference type="NCBI Taxonomy" id="36166"/>
    <lineage>
        <taxon>Eukaryota</taxon>
        <taxon>Metazoa</taxon>
        <taxon>Ecdysozoa</taxon>
        <taxon>Arthropoda</taxon>
        <taxon>Hexapoda</taxon>
        <taxon>Insecta</taxon>
        <taxon>Pterygota</taxon>
        <taxon>Neoptera</taxon>
        <taxon>Endopterygota</taxon>
        <taxon>Diptera</taxon>
        <taxon>Brachycera</taxon>
        <taxon>Muscomorpha</taxon>
        <taxon>Platypezoidea</taxon>
        <taxon>Phoridae</taxon>
        <taxon>Megaseliini</taxon>
        <taxon>Megaselia</taxon>
    </lineage>
</organism>
<accession>T1H274</accession>
<reference evidence="2" key="1">
    <citation type="submission" date="2013-02" db="EMBL/GenBank/DDBJ databases">
        <authorList>
            <person name="Hughes D."/>
        </authorList>
    </citation>
    <scope>NUCLEOTIDE SEQUENCE</scope>
    <source>
        <strain>Durham</strain>
        <strain evidence="2">NC isolate 2 -- Noor lab</strain>
    </source>
</reference>
<evidence type="ECO:0000313" key="2">
    <source>
        <dbReference type="Proteomes" id="UP000015102"/>
    </source>
</evidence>
<dbReference type="Proteomes" id="UP000015102">
    <property type="component" value="Unassembled WGS sequence"/>
</dbReference>
<sequence length="103" mass="11808">MHLANTSRGTIWKRNSLISAKLAGLHPQWGDGLNRLIGIMKTDAKATRTNIRFVIYIDKRSIRYANIDSDQQLLKQHSSFECRIHKITLCELTSSYLTATVKY</sequence>
<keyword evidence="2" id="KW-1185">Reference proteome</keyword>
<protein>
    <submittedName>
        <fullName evidence="1">Uncharacterized protein</fullName>
    </submittedName>
</protein>
<proteinExistence type="predicted"/>
<dbReference type="EMBL" id="CAQQ02376356">
    <property type="status" value="NOT_ANNOTATED_CDS"/>
    <property type="molecule type" value="Genomic_DNA"/>
</dbReference>
<dbReference type="EMBL" id="CAQQ02376355">
    <property type="status" value="NOT_ANNOTATED_CDS"/>
    <property type="molecule type" value="Genomic_DNA"/>
</dbReference>
<dbReference type="AlphaFoldDB" id="T1H274"/>
<dbReference type="EnsemblMetazoa" id="MESCA010308-RA">
    <property type="protein sequence ID" value="MESCA010308-PA"/>
    <property type="gene ID" value="MESCA010308"/>
</dbReference>
<reference evidence="1" key="2">
    <citation type="submission" date="2015-06" db="UniProtKB">
        <authorList>
            <consortium name="EnsemblMetazoa"/>
        </authorList>
    </citation>
    <scope>IDENTIFICATION</scope>
</reference>